<reference evidence="2" key="1">
    <citation type="journal article" date="2020" name="Nature">
        <title>Giant virus diversity and host interactions through global metagenomics.</title>
        <authorList>
            <person name="Schulz F."/>
            <person name="Roux S."/>
            <person name="Paez-Espino D."/>
            <person name="Jungbluth S."/>
            <person name="Walsh D.A."/>
            <person name="Denef V.J."/>
            <person name="McMahon K.D."/>
            <person name="Konstantinidis K.T."/>
            <person name="Eloe-Fadrosh E.A."/>
            <person name="Kyrpides N.C."/>
            <person name="Woyke T."/>
        </authorList>
    </citation>
    <scope>NUCLEOTIDE SEQUENCE</scope>
    <source>
        <strain evidence="2">GVMAG-M-3300025572-1</strain>
    </source>
</reference>
<evidence type="ECO:0000256" key="1">
    <source>
        <dbReference type="SAM" id="MobiDB-lite"/>
    </source>
</evidence>
<feature type="compositionally biased region" description="Pro residues" evidence="1">
    <location>
        <begin position="166"/>
        <end position="184"/>
    </location>
</feature>
<name>A0A6C0IWL9_9ZZZZ</name>
<dbReference type="AlphaFoldDB" id="A0A6C0IWL9"/>
<feature type="compositionally biased region" description="Low complexity" evidence="1">
    <location>
        <begin position="199"/>
        <end position="208"/>
    </location>
</feature>
<sequence length="329" mass="36907">MSEGLRVFLVSLDGLDQCIVYSDPLNQQAEGNRIYNAGSLALIPDPHILAFTGISGSVTPAFGVRPLILGYANGILEVLYAPSNSPYLFRSDGSLARHNRSEVKVRSVIRVPDLRQSSLSQDCPQQLVEIPLAEPNEQSIQRYIQMSHQGVEYSTNRTYQELTAKAPPPSQPVPPVVPPIPTPVSRPAASESPGERARSPSPRQSRPLSPEKETTDEQEERLRFLQQRIDDLEKIVETMNRRSYKIYPVDMPTHLRVGKRLAPVIEVDEAQKKVANGEIERVEFIPSFQPYAGSNRSNNRLITFYAKNGDIYHVRAEYDPKENKINPPK</sequence>
<proteinExistence type="predicted"/>
<evidence type="ECO:0000313" key="2">
    <source>
        <dbReference type="EMBL" id="QHT97678.1"/>
    </source>
</evidence>
<feature type="compositionally biased region" description="Basic and acidic residues" evidence="1">
    <location>
        <begin position="209"/>
        <end position="219"/>
    </location>
</feature>
<feature type="region of interest" description="Disordered" evidence="1">
    <location>
        <begin position="163"/>
        <end position="219"/>
    </location>
</feature>
<protein>
    <submittedName>
        <fullName evidence="2">Uncharacterized protein</fullName>
    </submittedName>
</protein>
<dbReference type="EMBL" id="MN740283">
    <property type="protein sequence ID" value="QHT97678.1"/>
    <property type="molecule type" value="Genomic_DNA"/>
</dbReference>
<accession>A0A6C0IWL9</accession>
<organism evidence="2">
    <name type="scientific">viral metagenome</name>
    <dbReference type="NCBI Taxonomy" id="1070528"/>
    <lineage>
        <taxon>unclassified sequences</taxon>
        <taxon>metagenomes</taxon>
        <taxon>organismal metagenomes</taxon>
    </lineage>
</organism>